<evidence type="ECO:0000256" key="5">
    <source>
        <dbReference type="ARBA" id="ARBA00023242"/>
    </source>
</evidence>
<name>A0A830BLM2_9LAMI</name>
<dbReference type="SUPFAM" id="SSF55455">
    <property type="entry name" value="SRF-like"/>
    <property type="match status" value="1"/>
</dbReference>
<keyword evidence="2" id="KW-0805">Transcription regulation</keyword>
<gene>
    <name evidence="8" type="ORF">PHJA_000983400</name>
</gene>
<dbReference type="InterPro" id="IPR050142">
    <property type="entry name" value="MADS-box/MEF2_TF"/>
</dbReference>
<dbReference type="CDD" id="cd00265">
    <property type="entry name" value="MADS_MEF2_like"/>
    <property type="match status" value="1"/>
</dbReference>
<keyword evidence="5" id="KW-0539">Nucleus</keyword>
<dbReference type="EMBL" id="BMAC01000167">
    <property type="protein sequence ID" value="GFP88397.1"/>
    <property type="molecule type" value="Genomic_DNA"/>
</dbReference>
<dbReference type="GO" id="GO:0005634">
    <property type="term" value="C:nucleus"/>
    <property type="evidence" value="ECO:0007669"/>
    <property type="project" value="UniProtKB-SubCell"/>
</dbReference>
<evidence type="ECO:0000256" key="3">
    <source>
        <dbReference type="ARBA" id="ARBA00023125"/>
    </source>
</evidence>
<evidence type="ECO:0000256" key="6">
    <source>
        <dbReference type="SAM" id="Phobius"/>
    </source>
</evidence>
<dbReference type="AlphaFoldDB" id="A0A830BLM2"/>
<comment type="caution">
    <text evidence="8">The sequence shown here is derived from an EMBL/GenBank/DDBJ whole genome shotgun (WGS) entry which is preliminary data.</text>
</comment>
<keyword evidence="6" id="KW-0812">Transmembrane</keyword>
<dbReference type="PROSITE" id="PS50066">
    <property type="entry name" value="MADS_BOX_2"/>
    <property type="match status" value="1"/>
</dbReference>
<evidence type="ECO:0000313" key="8">
    <source>
        <dbReference type="EMBL" id="GFP88397.1"/>
    </source>
</evidence>
<keyword evidence="4" id="KW-0804">Transcription</keyword>
<dbReference type="InterPro" id="IPR002100">
    <property type="entry name" value="TF_MADSbox"/>
</dbReference>
<feature type="domain" description="MADS-box" evidence="7">
    <location>
        <begin position="1"/>
        <end position="61"/>
    </location>
</feature>
<dbReference type="PROSITE" id="PS00350">
    <property type="entry name" value="MADS_BOX_1"/>
    <property type="match status" value="1"/>
</dbReference>
<organism evidence="8 9">
    <name type="scientific">Phtheirospermum japonicum</name>
    <dbReference type="NCBI Taxonomy" id="374723"/>
    <lineage>
        <taxon>Eukaryota</taxon>
        <taxon>Viridiplantae</taxon>
        <taxon>Streptophyta</taxon>
        <taxon>Embryophyta</taxon>
        <taxon>Tracheophyta</taxon>
        <taxon>Spermatophyta</taxon>
        <taxon>Magnoliopsida</taxon>
        <taxon>eudicotyledons</taxon>
        <taxon>Gunneridae</taxon>
        <taxon>Pentapetalae</taxon>
        <taxon>asterids</taxon>
        <taxon>lamiids</taxon>
        <taxon>Lamiales</taxon>
        <taxon>Orobanchaceae</taxon>
        <taxon>Orobanchaceae incertae sedis</taxon>
        <taxon>Phtheirospermum</taxon>
    </lineage>
</organism>
<evidence type="ECO:0000259" key="7">
    <source>
        <dbReference type="PROSITE" id="PS50066"/>
    </source>
</evidence>
<dbReference type="OrthoDB" id="1898716at2759"/>
<keyword evidence="6" id="KW-1133">Transmembrane helix</keyword>
<dbReference type="GO" id="GO:0046983">
    <property type="term" value="F:protein dimerization activity"/>
    <property type="evidence" value="ECO:0007669"/>
    <property type="project" value="InterPro"/>
</dbReference>
<dbReference type="GO" id="GO:0045944">
    <property type="term" value="P:positive regulation of transcription by RNA polymerase II"/>
    <property type="evidence" value="ECO:0007669"/>
    <property type="project" value="InterPro"/>
</dbReference>
<keyword evidence="3" id="KW-0238">DNA-binding</keyword>
<keyword evidence="9" id="KW-1185">Reference proteome</keyword>
<dbReference type="InterPro" id="IPR036879">
    <property type="entry name" value="TF_MADSbox_sf"/>
</dbReference>
<proteinExistence type="predicted"/>
<sequence>MGRRKLEIKRIEDKSARQVTFSKRRNGLLKKAKELSVLCDLDVAVIIFSCRGKLFHYCNNNRFVIYFPLTFFFSFFIYSVRFIYAVT</sequence>
<evidence type="ECO:0000256" key="1">
    <source>
        <dbReference type="ARBA" id="ARBA00004123"/>
    </source>
</evidence>
<accession>A0A830BLM2</accession>
<protein>
    <submittedName>
        <fullName evidence="8">Agamous-like mads-box protein agl11</fullName>
    </submittedName>
</protein>
<dbReference type="Proteomes" id="UP000653305">
    <property type="component" value="Unassembled WGS sequence"/>
</dbReference>
<dbReference type="SMART" id="SM00432">
    <property type="entry name" value="MADS"/>
    <property type="match status" value="1"/>
</dbReference>
<dbReference type="GO" id="GO:0000977">
    <property type="term" value="F:RNA polymerase II transcription regulatory region sequence-specific DNA binding"/>
    <property type="evidence" value="ECO:0007669"/>
    <property type="project" value="InterPro"/>
</dbReference>
<dbReference type="InterPro" id="IPR033896">
    <property type="entry name" value="MEF2-like_N"/>
</dbReference>
<reference evidence="8" key="1">
    <citation type="submission" date="2020-07" db="EMBL/GenBank/DDBJ databases">
        <title>Ethylene signaling mediates host invasion by parasitic plants.</title>
        <authorList>
            <person name="Yoshida S."/>
        </authorList>
    </citation>
    <scope>NUCLEOTIDE SEQUENCE</scope>
    <source>
        <strain evidence="8">Okayama</strain>
    </source>
</reference>
<dbReference type="Gene3D" id="3.40.1810.10">
    <property type="entry name" value="Transcription factor, MADS-box"/>
    <property type="match status" value="1"/>
</dbReference>
<dbReference type="PANTHER" id="PTHR48019">
    <property type="entry name" value="SERUM RESPONSE FACTOR HOMOLOG"/>
    <property type="match status" value="1"/>
</dbReference>
<evidence type="ECO:0000256" key="2">
    <source>
        <dbReference type="ARBA" id="ARBA00023015"/>
    </source>
</evidence>
<evidence type="ECO:0000256" key="4">
    <source>
        <dbReference type="ARBA" id="ARBA00023163"/>
    </source>
</evidence>
<dbReference type="Pfam" id="PF00319">
    <property type="entry name" value="SRF-TF"/>
    <property type="match status" value="1"/>
</dbReference>
<evidence type="ECO:0000313" key="9">
    <source>
        <dbReference type="Proteomes" id="UP000653305"/>
    </source>
</evidence>
<dbReference type="PRINTS" id="PR00404">
    <property type="entry name" value="MADSDOMAIN"/>
</dbReference>
<feature type="transmembrane region" description="Helical" evidence="6">
    <location>
        <begin position="63"/>
        <end position="84"/>
    </location>
</feature>
<comment type="subcellular location">
    <subcellularLocation>
        <location evidence="1">Nucleus</location>
    </subcellularLocation>
</comment>
<keyword evidence="6" id="KW-0472">Membrane</keyword>